<name>A0A7X6R3P0_9NOCA</name>
<dbReference type="RefSeq" id="WP_062969350.1">
    <property type="nucleotide sequence ID" value="NZ_JAAXOS010000007.1"/>
</dbReference>
<dbReference type="EMBL" id="JAAXOS010000007">
    <property type="protein sequence ID" value="NKY27669.1"/>
    <property type="molecule type" value="Genomic_DNA"/>
</dbReference>
<organism evidence="1 2">
    <name type="scientific">Nocardia gamkensis</name>
    <dbReference type="NCBI Taxonomy" id="352869"/>
    <lineage>
        <taxon>Bacteria</taxon>
        <taxon>Bacillati</taxon>
        <taxon>Actinomycetota</taxon>
        <taxon>Actinomycetes</taxon>
        <taxon>Mycobacteriales</taxon>
        <taxon>Nocardiaceae</taxon>
        <taxon>Nocardia</taxon>
    </lineage>
</organism>
<accession>A0A7X6R3P0</accession>
<evidence type="ECO:0000313" key="1">
    <source>
        <dbReference type="EMBL" id="NKY27669.1"/>
    </source>
</evidence>
<keyword evidence="2" id="KW-1185">Reference proteome</keyword>
<sequence length="98" mass="10463">MIYDERAEAEIAVLTDVIVAVDAALAVDACEGRHPSDQRAHVVAIVLYELIASARTVSGPDTGRLYAAPLLDHPVENAAPDLSPLDLLIPLLVNRHTS</sequence>
<comment type="caution">
    <text evidence="1">The sequence shown here is derived from an EMBL/GenBank/DDBJ whole genome shotgun (WGS) entry which is preliminary data.</text>
</comment>
<gene>
    <name evidence="1" type="ORF">HGB38_15735</name>
</gene>
<dbReference type="AlphaFoldDB" id="A0A7X6R3P0"/>
<protein>
    <submittedName>
        <fullName evidence="1">Uncharacterized protein</fullName>
    </submittedName>
</protein>
<reference evidence="1 2" key="1">
    <citation type="submission" date="2020-04" db="EMBL/GenBank/DDBJ databases">
        <title>MicrobeNet Type strains.</title>
        <authorList>
            <person name="Nicholson A.C."/>
        </authorList>
    </citation>
    <scope>NUCLEOTIDE SEQUENCE [LARGE SCALE GENOMIC DNA]</scope>
    <source>
        <strain evidence="1 2">DSM 44956</strain>
    </source>
</reference>
<proteinExistence type="predicted"/>
<dbReference type="Proteomes" id="UP000540698">
    <property type="component" value="Unassembled WGS sequence"/>
</dbReference>
<evidence type="ECO:0000313" key="2">
    <source>
        <dbReference type="Proteomes" id="UP000540698"/>
    </source>
</evidence>